<keyword evidence="3" id="KW-1185">Reference proteome</keyword>
<feature type="region of interest" description="Disordered" evidence="1">
    <location>
        <begin position="51"/>
        <end position="77"/>
    </location>
</feature>
<dbReference type="EMBL" id="JBGMDY010000011">
    <property type="protein sequence ID" value="KAL2318321.1"/>
    <property type="molecule type" value="Genomic_DNA"/>
</dbReference>
<name>A0ABD1L477_9FABA</name>
<evidence type="ECO:0000313" key="3">
    <source>
        <dbReference type="Proteomes" id="UP001603857"/>
    </source>
</evidence>
<dbReference type="Proteomes" id="UP001603857">
    <property type="component" value="Unassembled WGS sequence"/>
</dbReference>
<dbReference type="AlphaFoldDB" id="A0ABD1L477"/>
<proteinExistence type="predicted"/>
<accession>A0ABD1L477</accession>
<protein>
    <submittedName>
        <fullName evidence="2">Uncharacterized protein</fullName>
    </submittedName>
</protein>
<comment type="caution">
    <text evidence="2">The sequence shown here is derived from an EMBL/GenBank/DDBJ whole genome shotgun (WGS) entry which is preliminary data.</text>
</comment>
<feature type="compositionally biased region" description="Polar residues" evidence="1">
    <location>
        <begin position="51"/>
        <end position="63"/>
    </location>
</feature>
<evidence type="ECO:0000313" key="2">
    <source>
        <dbReference type="EMBL" id="KAL2318321.1"/>
    </source>
</evidence>
<organism evidence="2 3">
    <name type="scientific">Flemingia macrophylla</name>
    <dbReference type="NCBI Taxonomy" id="520843"/>
    <lineage>
        <taxon>Eukaryota</taxon>
        <taxon>Viridiplantae</taxon>
        <taxon>Streptophyta</taxon>
        <taxon>Embryophyta</taxon>
        <taxon>Tracheophyta</taxon>
        <taxon>Spermatophyta</taxon>
        <taxon>Magnoliopsida</taxon>
        <taxon>eudicotyledons</taxon>
        <taxon>Gunneridae</taxon>
        <taxon>Pentapetalae</taxon>
        <taxon>rosids</taxon>
        <taxon>fabids</taxon>
        <taxon>Fabales</taxon>
        <taxon>Fabaceae</taxon>
        <taxon>Papilionoideae</taxon>
        <taxon>50 kb inversion clade</taxon>
        <taxon>NPAAA clade</taxon>
        <taxon>indigoferoid/millettioid clade</taxon>
        <taxon>Phaseoleae</taxon>
        <taxon>Flemingia</taxon>
    </lineage>
</organism>
<sequence>MKMEKRITFSSEYVNEKIPGPRRRIRQYHPHVSGVEYHRALLHAAFTPSRTPSTFQAHTQGTPRNARPQPPPRLQGPPGHIAFRLVCHAYTFGGLIGSFDSIVSQLRRDTDCKIHCEDSVAATEDRVIRSPHCPLKLADGHVDVSNTQEVVVRVFKRVWELKVEKANRVVNSGPIFSKLLAHTLRRMALSLAKEGEEEAAEGDVVEAARIACRS</sequence>
<reference evidence="2 3" key="1">
    <citation type="submission" date="2024-08" db="EMBL/GenBank/DDBJ databases">
        <title>Insights into the chromosomal genome structure of Flemingia macrophylla.</title>
        <authorList>
            <person name="Ding Y."/>
            <person name="Zhao Y."/>
            <person name="Bi W."/>
            <person name="Wu M."/>
            <person name="Zhao G."/>
            <person name="Gong Y."/>
            <person name="Li W."/>
            <person name="Zhang P."/>
        </authorList>
    </citation>
    <scope>NUCLEOTIDE SEQUENCE [LARGE SCALE GENOMIC DNA]</scope>
    <source>
        <strain evidence="2">DYQJB</strain>
        <tissue evidence="2">Leaf</tissue>
    </source>
</reference>
<gene>
    <name evidence="2" type="ORF">Fmac_032197</name>
</gene>
<evidence type="ECO:0000256" key="1">
    <source>
        <dbReference type="SAM" id="MobiDB-lite"/>
    </source>
</evidence>